<dbReference type="AlphaFoldDB" id="A0A1E5B9Y2"/>
<gene>
    <name evidence="3" type="ORF">A1QO_15405</name>
</gene>
<dbReference type="GO" id="GO:0070967">
    <property type="term" value="F:coenzyme F420 binding"/>
    <property type="evidence" value="ECO:0007669"/>
    <property type="project" value="TreeGrafter"/>
</dbReference>
<dbReference type="GO" id="GO:0005829">
    <property type="term" value="C:cytosol"/>
    <property type="evidence" value="ECO:0007669"/>
    <property type="project" value="TreeGrafter"/>
</dbReference>
<sequence length="181" mass="20453">MIDKQQRLQDRIGPEIQEFRESCQTLQLATLNHGIPHVSYSPFAHTSHGYFILISDIAQHGQNLKHAKSVSIMMIEDEAEAKSIYARRRLTFDTQAACIDKQSDIGVEAIAAMRHRFGEIIDNLSTLGDFNLYQLVPEKGRYVKGFGKAFNVSGDELLSFMHLTEGHVQEQKRSTESSEIS</sequence>
<evidence type="ECO:0000313" key="4">
    <source>
        <dbReference type="Proteomes" id="UP000094741"/>
    </source>
</evidence>
<dbReference type="Pfam" id="PF01243">
    <property type="entry name" value="PNPOx_N"/>
    <property type="match status" value="1"/>
</dbReference>
<dbReference type="InterPro" id="IPR014419">
    <property type="entry name" value="HutZ"/>
</dbReference>
<dbReference type="eggNOG" id="COG0748">
    <property type="taxonomic scope" value="Bacteria"/>
</dbReference>
<name>A0A1E5B9Y2_9VIBR</name>
<dbReference type="OrthoDB" id="5345368at2"/>
<proteinExistence type="predicted"/>
<organism evidence="3 4">
    <name type="scientific">Vibrio genomosp. F10 str. ZF-129</name>
    <dbReference type="NCBI Taxonomy" id="1187848"/>
    <lineage>
        <taxon>Bacteria</taxon>
        <taxon>Pseudomonadati</taxon>
        <taxon>Pseudomonadota</taxon>
        <taxon>Gammaproteobacteria</taxon>
        <taxon>Vibrionales</taxon>
        <taxon>Vibrionaceae</taxon>
        <taxon>Vibrio</taxon>
    </lineage>
</organism>
<dbReference type="NCBIfam" id="TIGR04110">
    <property type="entry name" value="heme_HutZ"/>
    <property type="match status" value="1"/>
</dbReference>
<dbReference type="Gene3D" id="2.30.110.10">
    <property type="entry name" value="Electron Transport, Fmn-binding Protein, Chain A"/>
    <property type="match status" value="1"/>
</dbReference>
<dbReference type="EMBL" id="AJYQ02000137">
    <property type="protein sequence ID" value="OEE30717.1"/>
    <property type="molecule type" value="Genomic_DNA"/>
</dbReference>
<dbReference type="GO" id="GO:0016627">
    <property type="term" value="F:oxidoreductase activity, acting on the CH-CH group of donors"/>
    <property type="evidence" value="ECO:0007669"/>
    <property type="project" value="TreeGrafter"/>
</dbReference>
<evidence type="ECO:0000313" key="3">
    <source>
        <dbReference type="EMBL" id="OEE30717.1"/>
    </source>
</evidence>
<evidence type="ECO:0000259" key="2">
    <source>
        <dbReference type="Pfam" id="PF01243"/>
    </source>
</evidence>
<dbReference type="STRING" id="1187848.A1QO_15405"/>
<reference evidence="3 4" key="1">
    <citation type="journal article" date="2012" name="Science">
        <title>Ecological populations of bacteria act as socially cohesive units of antibiotic production and resistance.</title>
        <authorList>
            <person name="Cordero O.X."/>
            <person name="Wildschutte H."/>
            <person name="Kirkup B."/>
            <person name="Proehl S."/>
            <person name="Ngo L."/>
            <person name="Hussain F."/>
            <person name="Le Roux F."/>
            <person name="Mincer T."/>
            <person name="Polz M.F."/>
        </authorList>
    </citation>
    <scope>NUCLEOTIDE SEQUENCE [LARGE SCALE GENOMIC DNA]</scope>
    <source>
        <strain evidence="3 4">ZF-129</strain>
    </source>
</reference>
<protein>
    <submittedName>
        <fullName evidence="3">Heme utilization protein HutZ</fullName>
    </submittedName>
</protein>
<accession>A0A1E5B9Y2</accession>
<dbReference type="InterPro" id="IPR011576">
    <property type="entry name" value="Pyridox_Oxase_N"/>
</dbReference>
<dbReference type="Proteomes" id="UP000094741">
    <property type="component" value="Unassembled WGS sequence"/>
</dbReference>
<dbReference type="SUPFAM" id="SSF50475">
    <property type="entry name" value="FMN-binding split barrel"/>
    <property type="match status" value="1"/>
</dbReference>
<dbReference type="PANTHER" id="PTHR35176">
    <property type="entry name" value="HEME OXYGENASE HI_0854-RELATED"/>
    <property type="match status" value="1"/>
</dbReference>
<dbReference type="PIRSF" id="PIRSF004633">
    <property type="entry name" value="UCP_PLP_oxd"/>
    <property type="match status" value="1"/>
</dbReference>
<dbReference type="InterPro" id="IPR052019">
    <property type="entry name" value="F420H2_bilvrd_red/Heme_oxyg"/>
</dbReference>
<keyword evidence="1" id="KW-0560">Oxidoreductase</keyword>
<dbReference type="PANTHER" id="PTHR35176:SF6">
    <property type="entry name" value="HEME OXYGENASE HI_0854-RELATED"/>
    <property type="match status" value="1"/>
</dbReference>
<comment type="caution">
    <text evidence="3">The sequence shown here is derived from an EMBL/GenBank/DDBJ whole genome shotgun (WGS) entry which is preliminary data.</text>
</comment>
<feature type="domain" description="Pyridoxamine 5'-phosphate oxidase N-terminal" evidence="2">
    <location>
        <begin position="14"/>
        <end position="143"/>
    </location>
</feature>
<dbReference type="RefSeq" id="WP_017039823.1">
    <property type="nucleotide sequence ID" value="NZ_AJYQ02000137.1"/>
</dbReference>
<dbReference type="InterPro" id="IPR012349">
    <property type="entry name" value="Split_barrel_FMN-bd"/>
</dbReference>
<evidence type="ECO:0000256" key="1">
    <source>
        <dbReference type="ARBA" id="ARBA00023002"/>
    </source>
</evidence>